<organism evidence="10 11">
    <name type="scientific">Thauera sinica</name>
    <dbReference type="NCBI Taxonomy" id="2665146"/>
    <lineage>
        <taxon>Bacteria</taxon>
        <taxon>Pseudomonadati</taxon>
        <taxon>Pseudomonadota</taxon>
        <taxon>Betaproteobacteria</taxon>
        <taxon>Rhodocyclales</taxon>
        <taxon>Zoogloeaceae</taxon>
        <taxon>Thauera</taxon>
    </lineage>
</organism>
<dbReference type="PANTHER" id="PTHR30600">
    <property type="entry name" value="CYTOCHROME C PEROXIDASE-RELATED"/>
    <property type="match status" value="1"/>
</dbReference>
<keyword evidence="6 7" id="KW-0408">Iron</keyword>
<dbReference type="PANTHER" id="PTHR30600:SF10">
    <property type="entry name" value="BLL6722 PROTEIN"/>
    <property type="match status" value="1"/>
</dbReference>
<reference evidence="11" key="1">
    <citation type="journal article" date="2019" name="Int. J. Syst. Evol. Microbiol.">
        <title>The Global Catalogue of Microorganisms (GCM) 10K type strain sequencing project: providing services to taxonomists for standard genome sequencing and annotation.</title>
        <authorList>
            <consortium name="The Broad Institute Genomics Platform"/>
            <consortium name="The Broad Institute Genome Sequencing Center for Infectious Disease"/>
            <person name="Wu L."/>
            <person name="Ma J."/>
        </authorList>
    </citation>
    <scope>NUCLEOTIDE SEQUENCE [LARGE SCALE GENOMIC DNA]</scope>
    <source>
        <strain evidence="11">SHR3</strain>
    </source>
</reference>
<comment type="subcellular location">
    <subcellularLocation>
        <location evidence="1">Cell envelope</location>
    </subcellularLocation>
</comment>
<feature type="signal peptide" evidence="8">
    <location>
        <begin position="1"/>
        <end position="23"/>
    </location>
</feature>
<evidence type="ECO:0000256" key="8">
    <source>
        <dbReference type="SAM" id="SignalP"/>
    </source>
</evidence>
<evidence type="ECO:0000256" key="5">
    <source>
        <dbReference type="ARBA" id="ARBA00023002"/>
    </source>
</evidence>
<feature type="chain" id="PRO_5045496553" evidence="8">
    <location>
        <begin position="24"/>
        <end position="373"/>
    </location>
</feature>
<keyword evidence="3 7" id="KW-0479">Metal-binding</keyword>
<keyword evidence="5" id="KW-0560">Oxidoreductase</keyword>
<dbReference type="EMBL" id="JBHSOG010000010">
    <property type="protein sequence ID" value="MFC5768423.1"/>
    <property type="molecule type" value="Genomic_DNA"/>
</dbReference>
<dbReference type="PROSITE" id="PS51007">
    <property type="entry name" value="CYTC"/>
    <property type="match status" value="1"/>
</dbReference>
<accession>A0ABW1AMS5</accession>
<keyword evidence="10" id="KW-0575">Peroxidase</keyword>
<dbReference type="SUPFAM" id="SSF46626">
    <property type="entry name" value="Cytochrome c"/>
    <property type="match status" value="2"/>
</dbReference>
<dbReference type="GO" id="GO:0004601">
    <property type="term" value="F:peroxidase activity"/>
    <property type="evidence" value="ECO:0007669"/>
    <property type="project" value="UniProtKB-KW"/>
</dbReference>
<feature type="domain" description="Cytochrome c" evidence="9">
    <location>
        <begin position="84"/>
        <end position="185"/>
    </location>
</feature>
<sequence>MDFRHLFAPLLLSVALCAPAAAARPPVPAADSCRGNDGGWNLACLRAAYGRPIAAWPQPQVPDGERWQEMAPLSALPVPDAPAGQVALGERLFADPSLSRSNLVACISCHRPGHAFADTQAVSAGHEGRLGRRNTPTLYGAAHAPALFWDGRADSLEAQAVGPIAHPDEMAMALDALPARLAATGDYPPAFERAFGDGEVTLARIVAALAAYQRTLRPPVTAFDRFLDGERGALDDRALLGLHLFRTKARCMTCHHGALLTDNRFHNLGLTYYGRSQYEDLGRHDVTGRDEDVGRFRTPTLRQVGESGPWMHNGLFRSLRGILNMYNAGMPRPRPADAAQAADPKFPVTSPLLQPLRLDEAELQALEAFLRAL</sequence>
<name>A0ABW1AMS5_9RHOO</name>
<evidence type="ECO:0000256" key="7">
    <source>
        <dbReference type="PROSITE-ProRule" id="PRU00433"/>
    </source>
</evidence>
<dbReference type="Gene3D" id="1.10.760.10">
    <property type="entry name" value="Cytochrome c-like domain"/>
    <property type="match status" value="2"/>
</dbReference>
<keyword evidence="2 7" id="KW-0349">Heme</keyword>
<dbReference type="InterPro" id="IPR036909">
    <property type="entry name" value="Cyt_c-like_dom_sf"/>
</dbReference>
<dbReference type="Pfam" id="PF03150">
    <property type="entry name" value="CCP_MauG"/>
    <property type="match status" value="1"/>
</dbReference>
<protein>
    <submittedName>
        <fullName evidence="10">Cytochrome-c peroxidase</fullName>
    </submittedName>
</protein>
<evidence type="ECO:0000313" key="11">
    <source>
        <dbReference type="Proteomes" id="UP001595974"/>
    </source>
</evidence>
<proteinExistence type="predicted"/>
<evidence type="ECO:0000256" key="2">
    <source>
        <dbReference type="ARBA" id="ARBA00022617"/>
    </source>
</evidence>
<dbReference type="InterPro" id="IPR004852">
    <property type="entry name" value="Di-haem_cyt_c_peroxidsae"/>
</dbReference>
<comment type="caution">
    <text evidence="10">The sequence shown here is derived from an EMBL/GenBank/DDBJ whole genome shotgun (WGS) entry which is preliminary data.</text>
</comment>
<evidence type="ECO:0000313" key="10">
    <source>
        <dbReference type="EMBL" id="MFC5768423.1"/>
    </source>
</evidence>
<evidence type="ECO:0000256" key="1">
    <source>
        <dbReference type="ARBA" id="ARBA00004196"/>
    </source>
</evidence>
<evidence type="ECO:0000256" key="3">
    <source>
        <dbReference type="ARBA" id="ARBA00022723"/>
    </source>
</evidence>
<keyword evidence="4 8" id="KW-0732">Signal</keyword>
<gene>
    <name evidence="10" type="ORF">ACFPTN_03465</name>
</gene>
<evidence type="ECO:0000256" key="6">
    <source>
        <dbReference type="ARBA" id="ARBA00023004"/>
    </source>
</evidence>
<dbReference type="InterPro" id="IPR009056">
    <property type="entry name" value="Cyt_c-like_dom"/>
</dbReference>
<dbReference type="InterPro" id="IPR051395">
    <property type="entry name" value="Cytochrome_c_Peroxidase/MauG"/>
</dbReference>
<keyword evidence="11" id="KW-1185">Reference proteome</keyword>
<dbReference type="RefSeq" id="WP_096448674.1">
    <property type="nucleotide sequence ID" value="NZ_JBHSOG010000010.1"/>
</dbReference>
<dbReference type="Proteomes" id="UP001595974">
    <property type="component" value="Unassembled WGS sequence"/>
</dbReference>
<evidence type="ECO:0000256" key="4">
    <source>
        <dbReference type="ARBA" id="ARBA00022729"/>
    </source>
</evidence>
<evidence type="ECO:0000259" key="9">
    <source>
        <dbReference type="PROSITE" id="PS51007"/>
    </source>
</evidence>